<comment type="caution">
    <text evidence="2">The sequence shown here is derived from an EMBL/GenBank/DDBJ whole genome shotgun (WGS) entry which is preliminary data.</text>
</comment>
<name>A0ABR4K8F9_9EURO</name>
<evidence type="ECO:0000313" key="2">
    <source>
        <dbReference type="EMBL" id="KAL2848585.1"/>
    </source>
</evidence>
<accession>A0ABR4K8F9</accession>
<reference evidence="2 3" key="1">
    <citation type="submission" date="2024-07" db="EMBL/GenBank/DDBJ databases">
        <title>Section-level genome sequencing and comparative genomics of Aspergillus sections Usti and Cavernicolus.</title>
        <authorList>
            <consortium name="Lawrence Berkeley National Laboratory"/>
            <person name="Nybo J.L."/>
            <person name="Vesth T.C."/>
            <person name="Theobald S."/>
            <person name="Frisvad J.C."/>
            <person name="Larsen T.O."/>
            <person name="Kjaerboelling I."/>
            <person name="Rothschild-Mancinelli K."/>
            <person name="Lyhne E.K."/>
            <person name="Kogle M.E."/>
            <person name="Barry K."/>
            <person name="Clum A."/>
            <person name="Na H."/>
            <person name="Ledsgaard L."/>
            <person name="Lin J."/>
            <person name="Lipzen A."/>
            <person name="Kuo A."/>
            <person name="Riley R."/>
            <person name="Mondo S."/>
            <person name="Labutti K."/>
            <person name="Haridas S."/>
            <person name="Pangalinan J."/>
            <person name="Salamov A.A."/>
            <person name="Simmons B.A."/>
            <person name="Magnuson J.K."/>
            <person name="Chen J."/>
            <person name="Drula E."/>
            <person name="Henrissat B."/>
            <person name="Wiebenga A."/>
            <person name="Lubbers R.J."/>
            <person name="Gomes A.C."/>
            <person name="Makela M.R."/>
            <person name="Stajich J."/>
            <person name="Grigoriev I.V."/>
            <person name="Mortensen U.H."/>
            <person name="De Vries R.P."/>
            <person name="Baker S.E."/>
            <person name="Andersen M.R."/>
        </authorList>
    </citation>
    <scope>NUCLEOTIDE SEQUENCE [LARGE SCALE GENOMIC DNA]</scope>
    <source>
        <strain evidence="2 3">CBS 123904</strain>
    </source>
</reference>
<dbReference type="Proteomes" id="UP001610446">
    <property type="component" value="Unassembled WGS sequence"/>
</dbReference>
<organism evidence="2 3">
    <name type="scientific">Aspergillus pseudoustus</name>
    <dbReference type="NCBI Taxonomy" id="1810923"/>
    <lineage>
        <taxon>Eukaryota</taxon>
        <taxon>Fungi</taxon>
        <taxon>Dikarya</taxon>
        <taxon>Ascomycota</taxon>
        <taxon>Pezizomycotina</taxon>
        <taxon>Eurotiomycetes</taxon>
        <taxon>Eurotiomycetidae</taxon>
        <taxon>Eurotiales</taxon>
        <taxon>Aspergillaceae</taxon>
        <taxon>Aspergillus</taxon>
        <taxon>Aspergillus subgen. Nidulantes</taxon>
    </lineage>
</organism>
<feature type="domain" description="DUF7730" evidence="1">
    <location>
        <begin position="83"/>
        <end position="168"/>
    </location>
</feature>
<gene>
    <name evidence="2" type="ORF">BJY01DRAFT_246307</name>
</gene>
<protein>
    <recommendedName>
        <fullName evidence="1">DUF7730 domain-containing protein</fullName>
    </recommendedName>
</protein>
<dbReference type="PANTHER" id="PTHR38790">
    <property type="entry name" value="2EXR DOMAIN-CONTAINING PROTEIN-RELATED"/>
    <property type="match status" value="1"/>
</dbReference>
<dbReference type="Pfam" id="PF24864">
    <property type="entry name" value="DUF7730"/>
    <property type="match status" value="2"/>
</dbReference>
<evidence type="ECO:0000313" key="3">
    <source>
        <dbReference type="Proteomes" id="UP001610446"/>
    </source>
</evidence>
<keyword evidence="3" id="KW-1185">Reference proteome</keyword>
<sequence>MARTKVEAYYSVLQRYIAEYKRTQAQDAKFAKTTLPDISTSSGSSSVRDTDTRIAVITQGSQPRAPRSGPRVTRSQTLYRTDPQAHCLLFNKLPPEIRYLIWVAVLGGFEIKIIPRRHRGVIPCVRDQCKCTNKRRRHTCPLLGCMINDLERKSNLLSLVLTSRRVYVLHFPNLISNPGNTLVTKKKNVRYAETLPLLYSRNTFSFACSEVIQLLRASIPPSHWNHIRSVHARDRNLLWADKSRPEVFKVSCKDALSSSGLRELTLRIRRSVGAQDFAGLIAAFPALQGSEERRGARLVLEVEEERDLEVAKGAIEDAGMGDRWKVRLVEVPEEKKKTLESNLSLIGATGDAGTMQ</sequence>
<dbReference type="InterPro" id="IPR056632">
    <property type="entry name" value="DUF7730"/>
</dbReference>
<evidence type="ECO:0000259" key="1">
    <source>
        <dbReference type="Pfam" id="PF24864"/>
    </source>
</evidence>
<proteinExistence type="predicted"/>
<dbReference type="EMBL" id="JBFXLU010000048">
    <property type="protein sequence ID" value="KAL2848585.1"/>
    <property type="molecule type" value="Genomic_DNA"/>
</dbReference>
<dbReference type="PANTHER" id="PTHR38790:SF9">
    <property type="entry name" value="F-BOX DOMAIN-CONTAINING PROTEIN"/>
    <property type="match status" value="1"/>
</dbReference>
<feature type="domain" description="DUF7730" evidence="1">
    <location>
        <begin position="191"/>
        <end position="232"/>
    </location>
</feature>